<evidence type="ECO:0000313" key="2">
    <source>
        <dbReference type="Proteomes" id="UP000887013"/>
    </source>
</evidence>
<dbReference type="AlphaFoldDB" id="A0A8X6U7K1"/>
<reference evidence="1" key="1">
    <citation type="submission" date="2020-08" db="EMBL/GenBank/DDBJ databases">
        <title>Multicomponent nature underlies the extraordinary mechanical properties of spider dragline silk.</title>
        <authorList>
            <person name="Kono N."/>
            <person name="Nakamura H."/>
            <person name="Mori M."/>
            <person name="Yoshida Y."/>
            <person name="Ohtoshi R."/>
            <person name="Malay A.D."/>
            <person name="Moran D.A.P."/>
            <person name="Tomita M."/>
            <person name="Numata K."/>
            <person name="Arakawa K."/>
        </authorList>
    </citation>
    <scope>NUCLEOTIDE SEQUENCE</scope>
</reference>
<keyword evidence="2" id="KW-1185">Reference proteome</keyword>
<protein>
    <submittedName>
        <fullName evidence="1">Uncharacterized protein</fullName>
    </submittedName>
</protein>
<proteinExistence type="predicted"/>
<evidence type="ECO:0000313" key="1">
    <source>
        <dbReference type="EMBL" id="GFT82665.1"/>
    </source>
</evidence>
<dbReference type="Proteomes" id="UP000887013">
    <property type="component" value="Unassembled WGS sequence"/>
</dbReference>
<name>A0A8X6U7K1_NEPPI</name>
<organism evidence="1 2">
    <name type="scientific">Nephila pilipes</name>
    <name type="common">Giant wood spider</name>
    <name type="synonym">Nephila maculata</name>
    <dbReference type="NCBI Taxonomy" id="299642"/>
    <lineage>
        <taxon>Eukaryota</taxon>
        <taxon>Metazoa</taxon>
        <taxon>Ecdysozoa</taxon>
        <taxon>Arthropoda</taxon>
        <taxon>Chelicerata</taxon>
        <taxon>Arachnida</taxon>
        <taxon>Araneae</taxon>
        <taxon>Araneomorphae</taxon>
        <taxon>Entelegynae</taxon>
        <taxon>Araneoidea</taxon>
        <taxon>Nephilidae</taxon>
        <taxon>Nephila</taxon>
    </lineage>
</organism>
<comment type="caution">
    <text evidence="1">The sequence shown here is derived from an EMBL/GenBank/DDBJ whole genome shotgun (WGS) entry which is preliminary data.</text>
</comment>
<gene>
    <name evidence="1" type="ORF">NPIL_177351</name>
</gene>
<dbReference type="EMBL" id="BMAW01072398">
    <property type="protein sequence ID" value="GFT82665.1"/>
    <property type="molecule type" value="Genomic_DNA"/>
</dbReference>
<sequence>MKRSGRRNTYQRLHSVLRLHYGAQREASVLTVQPAGSSLSASAESHRRGMDLEHSLGNYLHQYQPYEKRLVLDIYLPQLSNFHSGKKNVFLFFRLKL</sequence>
<accession>A0A8X6U7K1</accession>